<proteinExistence type="predicted"/>
<feature type="domain" description="YhcG N-terminal" evidence="2">
    <location>
        <begin position="20"/>
        <end position="109"/>
    </location>
</feature>
<dbReference type="GO" id="GO:0003676">
    <property type="term" value="F:nucleic acid binding"/>
    <property type="evidence" value="ECO:0007669"/>
    <property type="project" value="InterPro"/>
</dbReference>
<feature type="domain" description="YhcG N-terminal" evidence="2">
    <location>
        <begin position="135"/>
        <end position="188"/>
    </location>
</feature>
<gene>
    <name evidence="3" type="ORF">FC093_05575</name>
</gene>
<dbReference type="InterPro" id="IPR009362">
    <property type="entry name" value="YhcG_C"/>
</dbReference>
<keyword evidence="4" id="KW-1185">Reference proteome</keyword>
<dbReference type="Pfam" id="PF06250">
    <property type="entry name" value="YhcG_C"/>
    <property type="match status" value="1"/>
</dbReference>
<accession>A0A4U3L6Z9</accession>
<feature type="domain" description="YhcG PDDEXK nuclease" evidence="1">
    <location>
        <begin position="210"/>
        <end position="363"/>
    </location>
</feature>
<dbReference type="OrthoDB" id="9801263at2"/>
<dbReference type="EMBL" id="SZQL01000003">
    <property type="protein sequence ID" value="TKK70219.1"/>
    <property type="molecule type" value="Genomic_DNA"/>
</dbReference>
<sequence>MRNFSISSMNPDYKQWLAHLKAQIRSAQIKAALKVNAELILLYWQLGNEIVQKQNEAKWGDKWLHQLSKDLMSEFPDIKGCSHTNLKYIIRWYQFYAPAIGQQAVAQLQNKVKTGGNTTVQQPVGQIGQQVVDQIPALLTTIPWGHHLQIITKCKKLEEALFYIKETSTHNWSRAVLVHQIESGLYHRKGTAVTNFETTLPKPQSDLAKELLKDPYTFDFLSLSEEYKERDLENALTDHITKFLLELGAGFSFVGRQYHITVGGDDFYIDLLFYHLKLRCFVVIELKTGKFIPEYAGKLNFYLNIIDDSLKHATDQPSIGIIICKERNKVVAEYALRGMDKPIGVSEYQLTEKLPAALKGKLPTVEQIEEELKDITE</sequence>
<dbReference type="PANTHER" id="PTHR30547">
    <property type="entry name" value="UNCHARACTERIZED PROTEIN YHCG-RELATED"/>
    <property type="match status" value="1"/>
</dbReference>
<dbReference type="PANTHER" id="PTHR30547:SF0">
    <property type="entry name" value="BLR8175 PROTEIN"/>
    <property type="match status" value="1"/>
</dbReference>
<dbReference type="Pfam" id="PF17761">
    <property type="entry name" value="DUF1016_N"/>
    <property type="match status" value="2"/>
</dbReference>
<reference evidence="3 4" key="1">
    <citation type="submission" date="2019-05" db="EMBL/GenBank/DDBJ databases">
        <title>Panacibacter sp. strain 17mud1-8 Genome sequencing and assembly.</title>
        <authorList>
            <person name="Chhetri G."/>
        </authorList>
    </citation>
    <scope>NUCLEOTIDE SEQUENCE [LARGE SCALE GENOMIC DNA]</scope>
    <source>
        <strain evidence="3 4">17mud1-8</strain>
    </source>
</reference>
<evidence type="ECO:0000259" key="1">
    <source>
        <dbReference type="Pfam" id="PF06250"/>
    </source>
</evidence>
<organism evidence="3 4">
    <name type="scientific">Ilyomonas limi</name>
    <dbReference type="NCBI Taxonomy" id="2575867"/>
    <lineage>
        <taxon>Bacteria</taxon>
        <taxon>Pseudomonadati</taxon>
        <taxon>Bacteroidota</taxon>
        <taxon>Chitinophagia</taxon>
        <taxon>Chitinophagales</taxon>
        <taxon>Chitinophagaceae</taxon>
        <taxon>Ilyomonas</taxon>
    </lineage>
</organism>
<protein>
    <submittedName>
        <fullName evidence="3">DUF1016 domain-containing protein</fullName>
    </submittedName>
</protein>
<dbReference type="InterPro" id="IPR053148">
    <property type="entry name" value="PD-DEXK-like_domain"/>
</dbReference>
<evidence type="ECO:0000313" key="4">
    <source>
        <dbReference type="Proteomes" id="UP000305848"/>
    </source>
</evidence>
<dbReference type="Proteomes" id="UP000305848">
    <property type="component" value="Unassembled WGS sequence"/>
</dbReference>
<evidence type="ECO:0000313" key="3">
    <source>
        <dbReference type="EMBL" id="TKK70219.1"/>
    </source>
</evidence>
<dbReference type="AlphaFoldDB" id="A0A4U3L6Z9"/>
<dbReference type="Gene3D" id="3.40.1350.10">
    <property type="match status" value="1"/>
</dbReference>
<dbReference type="InterPro" id="IPR041527">
    <property type="entry name" value="YhcG_N"/>
</dbReference>
<name>A0A4U3L6Z9_9BACT</name>
<evidence type="ECO:0000259" key="2">
    <source>
        <dbReference type="Pfam" id="PF17761"/>
    </source>
</evidence>
<dbReference type="InterPro" id="IPR011856">
    <property type="entry name" value="tRNA_endonuc-like_dom_sf"/>
</dbReference>
<comment type="caution">
    <text evidence="3">The sequence shown here is derived from an EMBL/GenBank/DDBJ whole genome shotgun (WGS) entry which is preliminary data.</text>
</comment>